<evidence type="ECO:0000313" key="1">
    <source>
        <dbReference type="EMBL" id="RKJ95213.1"/>
    </source>
</evidence>
<name>A0A420K995_9BURK</name>
<sequence length="152" mass="16322">MIFVKTQAGQKALKERHGALSPRQRSAFILFDGRRTLAQVLAATAALGITQDDVQFMIDEGLLEYASAAPQAREPEAPAQADEGGAHSASERYQAAYLIATELTASLGLRGFRLNLAVEGTTGFESLAALAPKIRDAVGEAKYERLERALFA</sequence>
<dbReference type="AlphaFoldDB" id="A0A420K995"/>
<reference evidence="1 2" key="1">
    <citation type="submission" date="2018-09" db="EMBL/GenBank/DDBJ databases">
        <title>Genome comparison of Alicycliphilus sp. BQ1, a polyurethanolytic bacterium, with its closest phylogenetic relatives Alicycliphilus denitrificans BC and K601, unable to attack polyurethane.</title>
        <authorList>
            <person name="Loza-Tavera H."/>
            <person name="Lozano L."/>
            <person name="Cevallos M."/>
            <person name="Maya-Lucas O."/>
            <person name="Garcia-Mena J."/>
            <person name="Hernandez J."/>
        </authorList>
    </citation>
    <scope>NUCLEOTIDE SEQUENCE [LARGE SCALE GENOMIC DNA]</scope>
    <source>
        <strain evidence="1 2">BQ1</strain>
    </source>
</reference>
<proteinExistence type="predicted"/>
<comment type="caution">
    <text evidence="1">The sequence shown here is derived from an EMBL/GenBank/DDBJ whole genome shotgun (WGS) entry which is preliminary data.</text>
</comment>
<gene>
    <name evidence="1" type="ORF">CE154_017610</name>
</gene>
<dbReference type="EMBL" id="NKDB02000004">
    <property type="protein sequence ID" value="RKJ95213.1"/>
    <property type="molecule type" value="Genomic_DNA"/>
</dbReference>
<dbReference type="RefSeq" id="WP_094437723.1">
    <property type="nucleotide sequence ID" value="NZ_AP024172.1"/>
</dbReference>
<protein>
    <submittedName>
        <fullName evidence="1">Uncharacterized protein</fullName>
    </submittedName>
</protein>
<dbReference type="Proteomes" id="UP000216225">
    <property type="component" value="Unassembled WGS sequence"/>
</dbReference>
<evidence type="ECO:0000313" key="2">
    <source>
        <dbReference type="Proteomes" id="UP000216225"/>
    </source>
</evidence>
<accession>A0A420K995</accession>
<organism evidence="1 2">
    <name type="scientific">Alicycliphilus denitrificans</name>
    <dbReference type="NCBI Taxonomy" id="179636"/>
    <lineage>
        <taxon>Bacteria</taxon>
        <taxon>Pseudomonadati</taxon>
        <taxon>Pseudomonadota</taxon>
        <taxon>Betaproteobacteria</taxon>
        <taxon>Burkholderiales</taxon>
        <taxon>Comamonadaceae</taxon>
        <taxon>Alicycliphilus</taxon>
    </lineage>
</organism>